<dbReference type="InterPro" id="IPR012677">
    <property type="entry name" value="Nucleotide-bd_a/b_plait_sf"/>
</dbReference>
<organism evidence="4 5">
    <name type="scientific">Phoenix dactylifera</name>
    <name type="common">Date palm</name>
    <dbReference type="NCBI Taxonomy" id="42345"/>
    <lineage>
        <taxon>Eukaryota</taxon>
        <taxon>Viridiplantae</taxon>
        <taxon>Streptophyta</taxon>
        <taxon>Embryophyta</taxon>
        <taxon>Tracheophyta</taxon>
        <taxon>Spermatophyta</taxon>
        <taxon>Magnoliopsida</taxon>
        <taxon>Liliopsida</taxon>
        <taxon>Arecaceae</taxon>
        <taxon>Coryphoideae</taxon>
        <taxon>Phoeniceae</taxon>
        <taxon>Phoenix</taxon>
    </lineage>
</organism>
<evidence type="ECO:0000313" key="4">
    <source>
        <dbReference type="Proteomes" id="UP000228380"/>
    </source>
</evidence>
<dbReference type="Gene3D" id="3.30.70.330">
    <property type="match status" value="1"/>
</dbReference>
<proteinExistence type="predicted"/>
<dbReference type="FunFam" id="3.30.70.330:FF:001138">
    <property type="entry name" value="RNA-binding (RRM/RBD/RNP motifs) family protein"/>
    <property type="match status" value="1"/>
</dbReference>
<dbReference type="InterPro" id="IPR000504">
    <property type="entry name" value="RRM_dom"/>
</dbReference>
<dbReference type="InterPro" id="IPR052462">
    <property type="entry name" value="SLIRP/GR-RBP-like"/>
</dbReference>
<sequence length="112" mass="12958">MWISLLARRTAYASPLRWMLLGREFSSEIFVSRLSYYTTDEEFREAFLPFGSVKEARLIRDARTKRTKGYGFVTYESEAEAQKAIKAMDGRIFGGRLIFVETAKSRSKEDVP</sequence>
<keyword evidence="4" id="KW-1185">Reference proteome</keyword>
<dbReference type="Pfam" id="PF00076">
    <property type="entry name" value="RRM_1"/>
    <property type="match status" value="1"/>
</dbReference>
<dbReference type="PANTHER" id="PTHR48027">
    <property type="entry name" value="HETEROGENEOUS NUCLEAR RIBONUCLEOPROTEIN 87F-RELATED"/>
    <property type="match status" value="1"/>
</dbReference>
<dbReference type="GO" id="GO:0003723">
    <property type="term" value="F:RNA binding"/>
    <property type="evidence" value="ECO:0007669"/>
    <property type="project" value="UniProtKB-UniRule"/>
</dbReference>
<dbReference type="InterPro" id="IPR035979">
    <property type="entry name" value="RBD_domain_sf"/>
</dbReference>
<accession>A0A8B7CW02</accession>
<dbReference type="AlphaFoldDB" id="A0A8B7CW02"/>
<dbReference type="PROSITE" id="PS50102">
    <property type="entry name" value="RRM"/>
    <property type="match status" value="1"/>
</dbReference>
<dbReference type="Proteomes" id="UP000228380">
    <property type="component" value="Chromosome 13"/>
</dbReference>
<evidence type="ECO:0000259" key="3">
    <source>
        <dbReference type="PROSITE" id="PS50102"/>
    </source>
</evidence>
<dbReference type="CDD" id="cd00590">
    <property type="entry name" value="RRM_SF"/>
    <property type="match status" value="1"/>
</dbReference>
<reference evidence="4" key="1">
    <citation type="journal article" date="2019" name="Nat. Commun.">
        <title>Genome-wide association mapping of date palm fruit traits.</title>
        <authorList>
            <person name="Hazzouri K.M."/>
            <person name="Gros-Balthazard M."/>
            <person name="Flowers J.M."/>
            <person name="Copetti D."/>
            <person name="Lemansour A."/>
            <person name="Lebrun M."/>
            <person name="Masmoudi K."/>
            <person name="Ferrand S."/>
            <person name="Dhar M.I."/>
            <person name="Fresquez Z.A."/>
            <person name="Rosas U."/>
            <person name="Zhang J."/>
            <person name="Talag J."/>
            <person name="Lee S."/>
            <person name="Kudrna D."/>
            <person name="Powell R.F."/>
            <person name="Leitch I.J."/>
            <person name="Krueger R.R."/>
            <person name="Wing R.A."/>
            <person name="Amiri K.M.A."/>
            <person name="Purugganan M.D."/>
        </authorList>
    </citation>
    <scope>NUCLEOTIDE SEQUENCE [LARGE SCALE GENOMIC DNA]</scope>
    <source>
        <strain evidence="4">cv. Khalas</strain>
    </source>
</reference>
<protein>
    <submittedName>
        <fullName evidence="5">Glycine-rich RNA-binding protein 4, mitochondrial-like</fullName>
    </submittedName>
</protein>
<reference evidence="5" key="2">
    <citation type="submission" date="2025-08" db="UniProtKB">
        <authorList>
            <consortium name="RefSeq"/>
        </authorList>
    </citation>
    <scope>IDENTIFICATION</scope>
    <source>
        <tissue evidence="5">Young leaves</tissue>
    </source>
</reference>
<evidence type="ECO:0000313" key="5">
    <source>
        <dbReference type="RefSeq" id="XP_008807741.1"/>
    </source>
</evidence>
<feature type="domain" description="RRM" evidence="3">
    <location>
        <begin position="27"/>
        <end position="105"/>
    </location>
</feature>
<name>A0A8B7CW02_PHODC</name>
<evidence type="ECO:0000256" key="2">
    <source>
        <dbReference type="PROSITE-ProRule" id="PRU00176"/>
    </source>
</evidence>
<dbReference type="OrthoDB" id="439808at2759"/>
<dbReference type="KEGG" id="pda:103720009"/>
<dbReference type="GeneID" id="103720009"/>
<dbReference type="SMART" id="SM00360">
    <property type="entry name" value="RRM"/>
    <property type="match status" value="1"/>
</dbReference>
<dbReference type="RefSeq" id="XP_008807741.1">
    <property type="nucleotide sequence ID" value="XM_008809519.4"/>
</dbReference>
<evidence type="ECO:0000256" key="1">
    <source>
        <dbReference type="ARBA" id="ARBA00022884"/>
    </source>
</evidence>
<keyword evidence="1 2" id="KW-0694">RNA-binding</keyword>
<gene>
    <name evidence="5" type="primary">LOC103720009</name>
</gene>
<dbReference type="SUPFAM" id="SSF54928">
    <property type="entry name" value="RNA-binding domain, RBD"/>
    <property type="match status" value="1"/>
</dbReference>